<dbReference type="InterPro" id="IPR029063">
    <property type="entry name" value="SAM-dependent_MTases_sf"/>
</dbReference>
<dbReference type="PANTHER" id="PTHR43317">
    <property type="entry name" value="THERMOSPERMINE SYNTHASE ACAULIS5"/>
    <property type="match status" value="1"/>
</dbReference>
<feature type="transmembrane region" description="Helical" evidence="4">
    <location>
        <begin position="62"/>
        <end position="82"/>
    </location>
</feature>
<comment type="similarity">
    <text evidence="1 4">Belongs to the spermidine/spermine synthase family.</text>
</comment>
<dbReference type="HAMAP" id="MF_00198">
    <property type="entry name" value="Spermidine_synth"/>
    <property type="match status" value="1"/>
</dbReference>
<feature type="region of interest" description="Disordered" evidence="6">
    <location>
        <begin position="1"/>
        <end position="23"/>
    </location>
</feature>
<feature type="binding site" evidence="4">
    <location>
        <begin position="654"/>
        <end position="655"/>
    </location>
    <ligand>
        <name>S-methyl-5'-thioadenosine</name>
        <dbReference type="ChEBI" id="CHEBI:17509"/>
    </ligand>
</feature>
<comment type="subunit">
    <text evidence="4">Homodimer or homotetramer.</text>
</comment>
<dbReference type="AlphaFoldDB" id="A0A538TGC1"/>
<dbReference type="PROSITE" id="PS51006">
    <property type="entry name" value="PABS_2"/>
    <property type="match status" value="1"/>
</dbReference>
<evidence type="ECO:0000256" key="3">
    <source>
        <dbReference type="ARBA" id="ARBA00023115"/>
    </source>
</evidence>
<dbReference type="Gene3D" id="3.40.50.150">
    <property type="entry name" value="Vaccinia Virus protein VP39"/>
    <property type="match status" value="1"/>
</dbReference>
<feature type="transmembrane region" description="Helical" evidence="4">
    <location>
        <begin position="135"/>
        <end position="159"/>
    </location>
</feature>
<comment type="caution">
    <text evidence="8">The sequence shown here is derived from an EMBL/GenBank/DDBJ whole genome shotgun (WGS) entry which is preliminary data.</text>
</comment>
<evidence type="ECO:0000256" key="4">
    <source>
        <dbReference type="HAMAP-Rule" id="MF_00198"/>
    </source>
</evidence>
<comment type="caution">
    <text evidence="4">Lacks the conserved Asp active site.</text>
</comment>
<evidence type="ECO:0000259" key="7">
    <source>
        <dbReference type="PROSITE" id="PS51006"/>
    </source>
</evidence>
<proteinExistence type="inferred from homology"/>
<feature type="transmembrane region" description="Helical" evidence="4">
    <location>
        <begin position="31"/>
        <end position="50"/>
    </location>
</feature>
<comment type="subcellular location">
    <subcellularLocation>
        <location evidence="4">Cell membrane</location>
        <topology evidence="4">Multi-pass membrane protein</topology>
    </subcellularLocation>
</comment>
<feature type="transmembrane region" description="Helical" evidence="4">
    <location>
        <begin position="390"/>
        <end position="409"/>
    </location>
</feature>
<dbReference type="GO" id="GO:0004766">
    <property type="term" value="F:spermidine synthase activity"/>
    <property type="evidence" value="ECO:0007669"/>
    <property type="project" value="UniProtKB-UniRule"/>
</dbReference>
<dbReference type="UniPathway" id="UPA00248">
    <property type="reaction ID" value="UER00314"/>
</dbReference>
<keyword evidence="2 4" id="KW-0808">Transferase</keyword>
<feature type="transmembrane region" description="Helical" evidence="4">
    <location>
        <begin position="94"/>
        <end position="115"/>
    </location>
</feature>
<keyword evidence="4" id="KW-1003">Cell membrane</keyword>
<dbReference type="InterPro" id="IPR001045">
    <property type="entry name" value="Spermi_synthase"/>
</dbReference>
<sequence length="844" mass="88811">MPKRRTSQAAKHHPTPGMAPRHGQQVERRGLLYVCFFASGMAGLTLEIVWSKYLSYLLGNSIYGVSTVVAAFLGGLGIGAVVGGRLASRSREPLMLYAGLELLIGIMGLASPLAYHAARPLFASLYGAMGGSGAAFLLVRFLILFVALLVPTIAMGATLPLLVSAFTRREAEFGSSVSRLYAINTMGAVFGVAAAGFALIPALGLWKTSAAAGILDFAVAGAIFAVKPGGAAGALREISTERPAAPGGPSAERARDPVAGVSALPAASGLFAKLIVPLFAVSGFCALLYEVAWTRILAVPFGGMVYSFSAILAVYLLGIALGAAFAALLLKGSSSPVLLFGLFQLLLAGAVVLGSRVFDSLPNMQTTLIAQSRGSASHLFSGEAGVTARIVLLPTFFLGALFPLAAAIYQRGRREAGASVGTIYAANTLGSIAGSVLTGFVLIPAIGSLQSLLAAALANAVIGCIALLLAKGVLWKRACAALAGAAATIAVAAFATPTWNAERMSLGFVRLLRAYEFGGEGLVHRIIEKIGRSKDLERLLFYKEGRLATVTVLETGDRRALLINGKTDATTGSGEDMAQQVMVGQMPLLMVPNAESVCVVGYGSGVTTHAVLTHPIRKALTIELEGAVIEAAPFFEDAALRPLSDPRSSLVVEDAGTYLRSTKEDFDVIISEPSNPWIAGVGNLFTKEFYEEARRRLRPGGVFCQWIQTYSVSPATLSTVFRTVATTFPKGQLFYVESSGDLIILSAPDRELNLDRAAMSAAFSRPAVAQDFARIGVRTIQDVLGAYRGRLDRVAREAGPGPINTDDNSWLEHRAPLDLITPQEENPLLAWSPQVEADLKASLH</sequence>
<name>A0A538TGC1_UNCEI</name>
<feature type="transmembrane region" description="Helical" evidence="4">
    <location>
        <begin position="337"/>
        <end position="358"/>
    </location>
</feature>
<evidence type="ECO:0000313" key="8">
    <source>
        <dbReference type="EMBL" id="TMQ62679.1"/>
    </source>
</evidence>
<dbReference type="EMBL" id="VBOX01000070">
    <property type="protein sequence ID" value="TMQ62679.1"/>
    <property type="molecule type" value="Genomic_DNA"/>
</dbReference>
<dbReference type="GO" id="GO:0005886">
    <property type="term" value="C:plasma membrane"/>
    <property type="evidence" value="ECO:0007669"/>
    <property type="project" value="UniProtKB-SubCell"/>
</dbReference>
<dbReference type="NCBIfam" id="NF037959">
    <property type="entry name" value="MFS_SpdSyn"/>
    <property type="match status" value="2"/>
</dbReference>
<feature type="transmembrane region" description="Helical" evidence="4">
    <location>
        <begin position="421"/>
        <end position="446"/>
    </location>
</feature>
<evidence type="ECO:0000256" key="6">
    <source>
        <dbReference type="SAM" id="MobiDB-lite"/>
    </source>
</evidence>
<feature type="domain" description="PABS" evidence="7">
    <location>
        <begin position="524"/>
        <end position="766"/>
    </location>
</feature>
<dbReference type="CDD" id="cd02440">
    <property type="entry name" value="AdoMet_MTases"/>
    <property type="match status" value="1"/>
</dbReference>
<dbReference type="GO" id="GO:0010487">
    <property type="term" value="F:thermospermine synthase activity"/>
    <property type="evidence" value="ECO:0007669"/>
    <property type="project" value="UniProtKB-ARBA"/>
</dbReference>
<feature type="transmembrane region" description="Helical" evidence="4">
    <location>
        <begin position="180"/>
        <end position="203"/>
    </location>
</feature>
<keyword evidence="4" id="KW-0472">Membrane</keyword>
<dbReference type="Proteomes" id="UP000317366">
    <property type="component" value="Unassembled WGS sequence"/>
</dbReference>
<keyword evidence="4" id="KW-1133">Transmembrane helix</keyword>
<keyword evidence="4" id="KW-0812">Transmembrane</keyword>
<organism evidence="8 9">
    <name type="scientific">Eiseniibacteriota bacterium</name>
    <dbReference type="NCBI Taxonomy" id="2212470"/>
    <lineage>
        <taxon>Bacteria</taxon>
        <taxon>Candidatus Eiseniibacteriota</taxon>
    </lineage>
</organism>
<reference evidence="8 9" key="1">
    <citation type="journal article" date="2019" name="Nat. Microbiol.">
        <title>Mediterranean grassland soil C-N compound turnover is dependent on rainfall and depth, and is mediated by genomically divergent microorganisms.</title>
        <authorList>
            <person name="Diamond S."/>
            <person name="Andeer P.F."/>
            <person name="Li Z."/>
            <person name="Crits-Christoph A."/>
            <person name="Burstein D."/>
            <person name="Anantharaman K."/>
            <person name="Lane K.R."/>
            <person name="Thomas B.C."/>
            <person name="Pan C."/>
            <person name="Northen T.R."/>
            <person name="Banfield J.F."/>
        </authorList>
    </citation>
    <scope>NUCLEOTIDE SEQUENCE [LARGE SCALE GENOMIC DNA]</scope>
    <source>
        <strain evidence="8">WS_7</strain>
    </source>
</reference>
<keyword evidence="4" id="KW-0745">Spermidine biosynthesis</keyword>
<comment type="catalytic activity">
    <reaction evidence="4">
        <text>S-adenosyl 3-(methylsulfanyl)propylamine + putrescine = S-methyl-5'-thioadenosine + spermidine + H(+)</text>
        <dbReference type="Rhea" id="RHEA:12721"/>
        <dbReference type="ChEBI" id="CHEBI:15378"/>
        <dbReference type="ChEBI" id="CHEBI:17509"/>
        <dbReference type="ChEBI" id="CHEBI:57443"/>
        <dbReference type="ChEBI" id="CHEBI:57834"/>
        <dbReference type="ChEBI" id="CHEBI:326268"/>
        <dbReference type="EC" id="2.5.1.16"/>
    </reaction>
</comment>
<evidence type="ECO:0000256" key="5">
    <source>
        <dbReference type="PROSITE-ProRule" id="PRU00354"/>
    </source>
</evidence>
<dbReference type="SUPFAM" id="SSF53335">
    <property type="entry name" value="S-adenosyl-L-methionine-dependent methyltransferases"/>
    <property type="match status" value="1"/>
</dbReference>
<comment type="caution">
    <text evidence="4 5">Lacks conserved residue(s) required for the propagation of feature annotation.</text>
</comment>
<protein>
    <recommendedName>
        <fullName evidence="4">Polyamine aminopropyltransferase</fullName>
    </recommendedName>
    <alternativeName>
        <fullName evidence="4">Putrescine aminopropyltransferase</fullName>
        <shortName evidence="4">PAPT</shortName>
    </alternativeName>
    <alternativeName>
        <fullName evidence="4">Spermidine synthase</fullName>
        <shortName evidence="4">SPDS</shortName>
        <shortName evidence="4">SPDSY</shortName>
        <ecNumber evidence="4">2.5.1.16</ecNumber>
    </alternativeName>
</protein>
<comment type="function">
    <text evidence="4">Catalyzes the irreversible transfer of a propylamine group from the amino donor S-adenosylmethioninamine (decarboxy-AdoMet) to putrescine (1,4-diaminobutane) to yield spermidine.</text>
</comment>
<dbReference type="PANTHER" id="PTHR43317:SF1">
    <property type="entry name" value="THERMOSPERMINE SYNTHASE ACAULIS5"/>
    <property type="match status" value="1"/>
</dbReference>
<dbReference type="GO" id="GO:0008295">
    <property type="term" value="P:spermidine biosynthetic process"/>
    <property type="evidence" value="ECO:0007669"/>
    <property type="project" value="UniProtKB-UniRule"/>
</dbReference>
<gene>
    <name evidence="4" type="primary">speE</name>
    <name evidence="8" type="ORF">E6K77_06665</name>
</gene>
<feature type="transmembrane region" description="Helical" evidence="4">
    <location>
        <begin position="452"/>
        <end position="470"/>
    </location>
</feature>
<evidence type="ECO:0000313" key="9">
    <source>
        <dbReference type="Proteomes" id="UP000317366"/>
    </source>
</evidence>
<feature type="transmembrane region" description="Helical" evidence="4">
    <location>
        <begin position="479"/>
        <end position="499"/>
    </location>
</feature>
<evidence type="ECO:0000256" key="2">
    <source>
        <dbReference type="ARBA" id="ARBA00022679"/>
    </source>
</evidence>
<feature type="binding site" evidence="4">
    <location>
        <position position="623"/>
    </location>
    <ligand>
        <name>S-methyl-5'-thioadenosine</name>
        <dbReference type="ChEBI" id="CHEBI:17509"/>
    </ligand>
</feature>
<feature type="transmembrane region" description="Helical" evidence="4">
    <location>
        <begin position="209"/>
        <end position="226"/>
    </location>
</feature>
<feature type="compositionally biased region" description="Basic residues" evidence="6">
    <location>
        <begin position="1"/>
        <end position="14"/>
    </location>
</feature>
<evidence type="ECO:0000256" key="1">
    <source>
        <dbReference type="ARBA" id="ARBA00007867"/>
    </source>
</evidence>
<feature type="transmembrane region" description="Helical" evidence="4">
    <location>
        <begin position="304"/>
        <end position="330"/>
    </location>
</feature>
<comment type="pathway">
    <text evidence="4">Amine and polyamine biosynthesis; spermidine biosynthesis; spermidine from putrescine: step 1/1.</text>
</comment>
<dbReference type="InterPro" id="IPR030374">
    <property type="entry name" value="PABS"/>
</dbReference>
<accession>A0A538TGC1</accession>
<dbReference type="Pfam" id="PF01564">
    <property type="entry name" value="Spermine_synth"/>
    <property type="match status" value="1"/>
</dbReference>
<dbReference type="EC" id="2.5.1.16" evidence="4"/>
<keyword evidence="3 4" id="KW-0620">Polyamine biosynthesis</keyword>
<feature type="transmembrane region" description="Helical" evidence="4">
    <location>
        <begin position="270"/>
        <end position="292"/>
    </location>
</feature>